<dbReference type="InterPro" id="IPR017732">
    <property type="entry name" value="T4/T6SS_DotU"/>
</dbReference>
<dbReference type="EMBL" id="NJBA01000005">
    <property type="protein sequence ID" value="OWP49770.1"/>
    <property type="molecule type" value="Genomic_DNA"/>
</dbReference>
<evidence type="ECO:0000259" key="2">
    <source>
        <dbReference type="Pfam" id="PF09850"/>
    </source>
</evidence>
<feature type="domain" description="Type IV / VI secretion system DotU" evidence="2">
    <location>
        <begin position="13"/>
        <end position="208"/>
    </location>
</feature>
<organism evidence="3 4">
    <name type="scientific">Pseudomonas nitroreducens</name>
    <dbReference type="NCBI Taxonomy" id="46680"/>
    <lineage>
        <taxon>Bacteria</taxon>
        <taxon>Pseudomonadati</taxon>
        <taxon>Pseudomonadota</taxon>
        <taxon>Gammaproteobacteria</taxon>
        <taxon>Pseudomonadales</taxon>
        <taxon>Pseudomonadaceae</taxon>
        <taxon>Pseudomonas</taxon>
    </lineage>
</organism>
<keyword evidence="1" id="KW-0812">Transmembrane</keyword>
<dbReference type="InterPro" id="IPR038522">
    <property type="entry name" value="T4/T6SS_DotU_sf"/>
</dbReference>
<dbReference type="PANTHER" id="PTHR38033:SF1">
    <property type="entry name" value="DOTU FAMILY TYPE IV_VI SECRETION SYSTEM PROTEIN"/>
    <property type="match status" value="1"/>
</dbReference>
<dbReference type="PANTHER" id="PTHR38033">
    <property type="entry name" value="MEMBRANE PROTEIN-RELATED"/>
    <property type="match status" value="1"/>
</dbReference>
<dbReference type="RefSeq" id="WP_088418355.1">
    <property type="nucleotide sequence ID" value="NZ_NJBA01000005.1"/>
</dbReference>
<dbReference type="NCBIfam" id="NF038239">
    <property type="entry name" value="T6SS_TssL_short"/>
    <property type="match status" value="1"/>
</dbReference>
<dbReference type="AlphaFoldDB" id="A0A246F7X5"/>
<keyword evidence="1" id="KW-0472">Membrane</keyword>
<dbReference type="eggNOG" id="COG3455">
    <property type="taxonomic scope" value="Bacteria"/>
</dbReference>
<accession>A0A246F7X5</accession>
<name>A0A246F7X5_PSENT</name>
<evidence type="ECO:0000256" key="1">
    <source>
        <dbReference type="SAM" id="Phobius"/>
    </source>
</evidence>
<dbReference type="Gene3D" id="1.25.40.590">
    <property type="entry name" value="Type IV / VI secretion system, DotU"/>
    <property type="match status" value="1"/>
</dbReference>
<proteinExistence type="predicted"/>
<evidence type="ECO:0000313" key="3">
    <source>
        <dbReference type="EMBL" id="OWP49770.1"/>
    </source>
</evidence>
<comment type="caution">
    <text evidence="3">The sequence shown here is derived from an EMBL/GenBank/DDBJ whole genome shotgun (WGS) entry which is preliminary data.</text>
</comment>
<feature type="transmembrane region" description="Helical" evidence="1">
    <location>
        <begin position="190"/>
        <end position="211"/>
    </location>
</feature>
<dbReference type="Pfam" id="PF09850">
    <property type="entry name" value="DotU"/>
    <property type="match status" value="1"/>
</dbReference>
<sequence length="223" mass="24954">MTKMLGKASGVDIDALLQDTYLLVVELQQGAMTLDGDALWKHCTTQIEHCRNSLIEAGMSQRGINQTCYAQCALLDEMVMRRASRPSYDVWSAKPLQAHFFNRHQAGEQLYEDMREALAEPAPDLRVLTCYQRVLMLGFLGRYPQQDDPERERLLSALNEQVKPFGAAAKAPLLIRASGGGWRRWLGEPWLHIAAAAVLLVGLWLVLQRLLVDTVATLLPGQV</sequence>
<protein>
    <submittedName>
        <fullName evidence="3">Type IV secretion protein DotU</fullName>
    </submittedName>
</protein>
<dbReference type="NCBIfam" id="TIGR03349">
    <property type="entry name" value="IV_VI_DotU"/>
    <property type="match status" value="1"/>
</dbReference>
<evidence type="ECO:0000313" key="4">
    <source>
        <dbReference type="Proteomes" id="UP000198145"/>
    </source>
</evidence>
<reference evidence="3 4" key="1">
    <citation type="submission" date="2017-06" db="EMBL/GenBank/DDBJ databases">
        <title>Draft genome of Pseudomonas nitroreducens DF05.</title>
        <authorList>
            <person name="Iyer R."/>
        </authorList>
    </citation>
    <scope>NUCLEOTIDE SEQUENCE [LARGE SCALE GENOMIC DNA]</scope>
    <source>
        <strain evidence="3 4">DF05</strain>
    </source>
</reference>
<dbReference type="Proteomes" id="UP000198145">
    <property type="component" value="Unassembled WGS sequence"/>
</dbReference>
<gene>
    <name evidence="3" type="ORF">CEG18_15120</name>
</gene>
<keyword evidence="1" id="KW-1133">Transmembrane helix</keyword>